<dbReference type="Gene3D" id="2.130.10.10">
    <property type="entry name" value="YVTN repeat-like/Quinoprotein amine dehydrogenase"/>
    <property type="match status" value="2"/>
</dbReference>
<feature type="repeat" description="WD" evidence="3">
    <location>
        <begin position="344"/>
        <end position="376"/>
    </location>
</feature>
<proteinExistence type="evidence at transcript level"/>
<dbReference type="EMBL" id="IACT01000608">
    <property type="protein sequence ID" value="LAC20006.1"/>
    <property type="molecule type" value="mRNA"/>
</dbReference>
<dbReference type="InterPro" id="IPR044715">
    <property type="entry name" value="WDR86-like"/>
</dbReference>
<evidence type="ECO:0000256" key="3">
    <source>
        <dbReference type="PROSITE-ProRule" id="PRU00221"/>
    </source>
</evidence>
<dbReference type="SUPFAM" id="SSF50998">
    <property type="entry name" value="Quinoprotein alcohol dehydrogenase-like"/>
    <property type="match status" value="1"/>
</dbReference>
<dbReference type="PROSITE" id="PS50082">
    <property type="entry name" value="WD_REPEATS_2"/>
    <property type="match status" value="4"/>
</dbReference>
<feature type="compositionally biased region" description="Acidic residues" evidence="4">
    <location>
        <begin position="387"/>
        <end position="405"/>
    </location>
</feature>
<evidence type="ECO:0000313" key="5">
    <source>
        <dbReference type="EMBL" id="LAC20006.1"/>
    </source>
</evidence>
<dbReference type="PROSITE" id="PS50294">
    <property type="entry name" value="WD_REPEATS_REGION"/>
    <property type="match status" value="3"/>
</dbReference>
<evidence type="ECO:0000256" key="4">
    <source>
        <dbReference type="SAM" id="MobiDB-lite"/>
    </source>
</evidence>
<evidence type="ECO:0000256" key="1">
    <source>
        <dbReference type="ARBA" id="ARBA00022574"/>
    </source>
</evidence>
<dbReference type="Pfam" id="PF00400">
    <property type="entry name" value="WD40"/>
    <property type="match status" value="6"/>
</dbReference>
<dbReference type="PANTHER" id="PTHR44489">
    <property type="match status" value="1"/>
</dbReference>
<reference evidence="5" key="1">
    <citation type="submission" date="2017-11" db="EMBL/GenBank/DDBJ databases">
        <title>The sensing device of the deep-sea amphipod.</title>
        <authorList>
            <person name="Kobayashi H."/>
            <person name="Nagahama T."/>
            <person name="Arai W."/>
            <person name="Sasagawa Y."/>
            <person name="Umeda M."/>
            <person name="Hayashi T."/>
            <person name="Nikaido I."/>
            <person name="Watanabe H."/>
            <person name="Oguri K."/>
            <person name="Kitazato H."/>
            <person name="Fujioka K."/>
            <person name="Kido Y."/>
            <person name="Takami H."/>
        </authorList>
    </citation>
    <scope>NUCLEOTIDE SEQUENCE</scope>
    <source>
        <tissue evidence="5">Whole body</tissue>
    </source>
</reference>
<dbReference type="SMART" id="SM00320">
    <property type="entry name" value="WD40"/>
    <property type="match status" value="8"/>
</dbReference>
<feature type="repeat" description="WD" evidence="3">
    <location>
        <begin position="62"/>
        <end position="101"/>
    </location>
</feature>
<dbReference type="InterPro" id="IPR011047">
    <property type="entry name" value="Quinoprotein_ADH-like_sf"/>
</dbReference>
<protein>
    <submittedName>
        <fullName evidence="5">WD repeat-containing protein 86-like isoform X1</fullName>
    </submittedName>
</protein>
<dbReference type="InterPro" id="IPR001680">
    <property type="entry name" value="WD40_rpt"/>
</dbReference>
<feature type="compositionally biased region" description="Basic and acidic residues" evidence="4">
    <location>
        <begin position="406"/>
        <end position="416"/>
    </location>
</feature>
<keyword evidence="2" id="KW-0677">Repeat</keyword>
<dbReference type="PROSITE" id="PS00678">
    <property type="entry name" value="WD_REPEATS_1"/>
    <property type="match status" value="2"/>
</dbReference>
<name>A0A6A7FN43_9CRUS</name>
<dbReference type="PANTHER" id="PTHR44489:SF11">
    <property type="entry name" value="WD REPEAT DOMAIN 86"/>
    <property type="match status" value="1"/>
</dbReference>
<sequence>MGSNGSKNKNSRLIETITDHEDQDINCMALSEDQSLLVTGSEDCTARMWTTKTPQTECLGIMRGHTSYITCITLSDVFVVTGAADSTIRKWDMSTCECLFVYKGHTARIYRLISTGEFIFSTSSDKTAKAWLFDKSEVLDEDNDGDDHDDDELTGKMCIRSFKGHTLAVYPIIYIPAEDEVMEDSDDEDTIVINPLDMVITGSADNTAKSWSFDTGGCLKTFKGHKAAVMSMVTDSSGKTLYTGSADKTIRSWNIHRGECLKVMEGHDGPVMCLTVINRLMYSGSQDGTARCWVREFGDCTRIYRGAKHSIVAVKVQDGILYTGSGDTCARAYDAKSGSLKKLFQGHTAGLQCLLVTKEKMYTGSSDGSLRVWNIQDLDKDDKNATEEEPADEDYEEDKENDLDWLENKIDADDKV</sequence>
<keyword evidence="1 3" id="KW-0853">WD repeat</keyword>
<dbReference type="CDD" id="cd00200">
    <property type="entry name" value="WD40"/>
    <property type="match status" value="1"/>
</dbReference>
<accession>A0A6A7FN43</accession>
<feature type="repeat" description="WD" evidence="3">
    <location>
        <begin position="18"/>
        <end position="53"/>
    </location>
</feature>
<dbReference type="InterPro" id="IPR015943">
    <property type="entry name" value="WD40/YVTN_repeat-like_dom_sf"/>
</dbReference>
<feature type="repeat" description="WD" evidence="3">
    <location>
        <begin position="222"/>
        <end position="263"/>
    </location>
</feature>
<dbReference type="InterPro" id="IPR019775">
    <property type="entry name" value="WD40_repeat_CS"/>
</dbReference>
<evidence type="ECO:0000256" key="2">
    <source>
        <dbReference type="ARBA" id="ARBA00022737"/>
    </source>
</evidence>
<feature type="region of interest" description="Disordered" evidence="4">
    <location>
        <begin position="379"/>
        <end position="416"/>
    </location>
</feature>
<dbReference type="PRINTS" id="PR00320">
    <property type="entry name" value="GPROTEINBRPT"/>
</dbReference>
<organism evidence="5">
    <name type="scientific">Hirondellea gigas</name>
    <dbReference type="NCBI Taxonomy" id="1518452"/>
    <lineage>
        <taxon>Eukaryota</taxon>
        <taxon>Metazoa</taxon>
        <taxon>Ecdysozoa</taxon>
        <taxon>Arthropoda</taxon>
        <taxon>Crustacea</taxon>
        <taxon>Multicrustacea</taxon>
        <taxon>Malacostraca</taxon>
        <taxon>Eumalacostraca</taxon>
        <taxon>Peracarida</taxon>
        <taxon>Amphipoda</taxon>
        <taxon>Amphilochidea</taxon>
        <taxon>Lysianassida</taxon>
        <taxon>Lysianassidira</taxon>
        <taxon>Lysianassoidea</taxon>
        <taxon>Lysianassidae</taxon>
        <taxon>Hirondellea</taxon>
    </lineage>
</organism>
<dbReference type="InterPro" id="IPR020472">
    <property type="entry name" value="WD40_PAC1"/>
</dbReference>
<dbReference type="AlphaFoldDB" id="A0A6A7FN43"/>